<accession>A0A0F8WHY6</accession>
<comment type="caution">
    <text evidence="1">The sequence shown here is derived from an EMBL/GenBank/DDBJ whole genome shotgun (WGS) entry which is preliminary data.</text>
</comment>
<dbReference type="AlphaFoldDB" id="A0A0F8WHY6"/>
<organism evidence="1">
    <name type="scientific">marine sediment metagenome</name>
    <dbReference type="NCBI Taxonomy" id="412755"/>
    <lineage>
        <taxon>unclassified sequences</taxon>
        <taxon>metagenomes</taxon>
        <taxon>ecological metagenomes</taxon>
    </lineage>
</organism>
<proteinExistence type="predicted"/>
<reference evidence="1" key="1">
    <citation type="journal article" date="2015" name="Nature">
        <title>Complex archaea that bridge the gap between prokaryotes and eukaryotes.</title>
        <authorList>
            <person name="Spang A."/>
            <person name="Saw J.H."/>
            <person name="Jorgensen S.L."/>
            <person name="Zaremba-Niedzwiedzka K."/>
            <person name="Martijn J."/>
            <person name="Lind A.E."/>
            <person name="van Eijk R."/>
            <person name="Schleper C."/>
            <person name="Guy L."/>
            <person name="Ettema T.J."/>
        </authorList>
    </citation>
    <scope>NUCLEOTIDE SEQUENCE</scope>
</reference>
<name>A0A0F8WHY6_9ZZZZ</name>
<evidence type="ECO:0000313" key="1">
    <source>
        <dbReference type="EMBL" id="KKK56228.1"/>
    </source>
</evidence>
<sequence>MTDQEKNEVLARLRKDVVDTLCRTVGDWYQVKLVDIEACAEAILSLIKEKKC</sequence>
<gene>
    <name evidence="1" type="ORF">LCGC14_3066640</name>
</gene>
<protein>
    <submittedName>
        <fullName evidence="1">Uncharacterized protein</fullName>
    </submittedName>
</protein>
<dbReference type="EMBL" id="LAZR01065097">
    <property type="protein sequence ID" value="KKK56228.1"/>
    <property type="molecule type" value="Genomic_DNA"/>
</dbReference>